<feature type="compositionally biased region" description="Basic residues" evidence="3">
    <location>
        <begin position="12"/>
        <end position="22"/>
    </location>
</feature>
<feature type="region of interest" description="Disordered" evidence="3">
    <location>
        <begin position="1"/>
        <end position="31"/>
    </location>
</feature>
<reference evidence="5 6" key="1">
    <citation type="journal article" date="2013" name="Curr. Biol.">
        <title>The Genome of the Foraminiferan Reticulomyxa filosa.</title>
        <authorList>
            <person name="Glockner G."/>
            <person name="Hulsmann N."/>
            <person name="Schleicher M."/>
            <person name="Noegel A.A."/>
            <person name="Eichinger L."/>
            <person name="Gallinger C."/>
            <person name="Pawlowski J."/>
            <person name="Sierra R."/>
            <person name="Euteneuer U."/>
            <person name="Pillet L."/>
            <person name="Moustafa A."/>
            <person name="Platzer M."/>
            <person name="Groth M."/>
            <person name="Szafranski K."/>
            <person name="Schliwa M."/>
        </authorList>
    </citation>
    <scope>NUCLEOTIDE SEQUENCE [LARGE SCALE GENOMIC DNA]</scope>
</reference>
<keyword evidence="4" id="KW-1133">Transmembrane helix</keyword>
<keyword evidence="2" id="KW-0342">GTP-binding</keyword>
<dbReference type="Proteomes" id="UP000023152">
    <property type="component" value="Unassembled WGS sequence"/>
</dbReference>
<sequence>CKENSHVFSSFSKKKKKKRGNKEKKLDVPNKKKTLGQEEFDRIRPLSYRDAHFFLVCFAIDNEDSFEHVSEKWVVLINCIFFFFFFCVVDIFIYYKKKKGGQAQYQKKKKTFDNTTIYFKK</sequence>
<dbReference type="InterPro" id="IPR003578">
    <property type="entry name" value="Small_GTPase_Rho"/>
</dbReference>
<evidence type="ECO:0000256" key="1">
    <source>
        <dbReference type="ARBA" id="ARBA00022741"/>
    </source>
</evidence>
<feature type="non-terminal residue" evidence="5">
    <location>
        <position position="1"/>
    </location>
</feature>
<dbReference type="InterPro" id="IPR001806">
    <property type="entry name" value="Small_GTPase"/>
</dbReference>
<keyword evidence="6" id="KW-1185">Reference proteome</keyword>
<dbReference type="PANTHER" id="PTHR24072">
    <property type="entry name" value="RHO FAMILY GTPASE"/>
    <property type="match status" value="1"/>
</dbReference>
<evidence type="ECO:0000256" key="4">
    <source>
        <dbReference type="SAM" id="Phobius"/>
    </source>
</evidence>
<feature type="transmembrane region" description="Helical" evidence="4">
    <location>
        <begin position="73"/>
        <end position="95"/>
    </location>
</feature>
<keyword evidence="4" id="KW-0812">Transmembrane</keyword>
<comment type="caution">
    <text evidence="5">The sequence shown here is derived from an EMBL/GenBank/DDBJ whole genome shotgun (WGS) entry which is preliminary data.</text>
</comment>
<accession>X6MGT7</accession>
<dbReference type="GO" id="GO:0007264">
    <property type="term" value="P:small GTPase-mediated signal transduction"/>
    <property type="evidence" value="ECO:0007669"/>
    <property type="project" value="InterPro"/>
</dbReference>
<protein>
    <submittedName>
        <fullName evidence="5">Uncharacterized protein</fullName>
    </submittedName>
</protein>
<feature type="compositionally biased region" description="Polar residues" evidence="3">
    <location>
        <begin position="1"/>
        <end position="11"/>
    </location>
</feature>
<proteinExistence type="predicted"/>
<keyword evidence="4" id="KW-0472">Membrane</keyword>
<evidence type="ECO:0000256" key="3">
    <source>
        <dbReference type="SAM" id="MobiDB-lite"/>
    </source>
</evidence>
<keyword evidence="1" id="KW-0547">Nucleotide-binding</keyword>
<dbReference type="SMART" id="SM00174">
    <property type="entry name" value="RHO"/>
    <property type="match status" value="1"/>
</dbReference>
<dbReference type="EMBL" id="ASPP01021238">
    <property type="protein sequence ID" value="ETO12637.1"/>
    <property type="molecule type" value="Genomic_DNA"/>
</dbReference>
<dbReference type="AlphaFoldDB" id="X6MGT7"/>
<dbReference type="Gene3D" id="3.40.50.300">
    <property type="entry name" value="P-loop containing nucleotide triphosphate hydrolases"/>
    <property type="match status" value="1"/>
</dbReference>
<dbReference type="Pfam" id="PF00071">
    <property type="entry name" value="Ras"/>
    <property type="match status" value="1"/>
</dbReference>
<gene>
    <name evidence="5" type="ORF">RFI_24738</name>
</gene>
<dbReference type="OrthoDB" id="3185041at2759"/>
<name>X6MGT7_RETFI</name>
<organism evidence="5 6">
    <name type="scientific">Reticulomyxa filosa</name>
    <dbReference type="NCBI Taxonomy" id="46433"/>
    <lineage>
        <taxon>Eukaryota</taxon>
        <taxon>Sar</taxon>
        <taxon>Rhizaria</taxon>
        <taxon>Retaria</taxon>
        <taxon>Foraminifera</taxon>
        <taxon>Monothalamids</taxon>
        <taxon>Reticulomyxidae</taxon>
        <taxon>Reticulomyxa</taxon>
    </lineage>
</organism>
<dbReference type="GO" id="GO:0005525">
    <property type="term" value="F:GTP binding"/>
    <property type="evidence" value="ECO:0007669"/>
    <property type="project" value="UniProtKB-KW"/>
</dbReference>
<evidence type="ECO:0000256" key="2">
    <source>
        <dbReference type="ARBA" id="ARBA00023134"/>
    </source>
</evidence>
<dbReference type="InterPro" id="IPR027417">
    <property type="entry name" value="P-loop_NTPase"/>
</dbReference>
<evidence type="ECO:0000313" key="6">
    <source>
        <dbReference type="Proteomes" id="UP000023152"/>
    </source>
</evidence>
<dbReference type="SUPFAM" id="SSF52540">
    <property type="entry name" value="P-loop containing nucleoside triphosphate hydrolases"/>
    <property type="match status" value="1"/>
</dbReference>
<dbReference type="GO" id="GO:0003924">
    <property type="term" value="F:GTPase activity"/>
    <property type="evidence" value="ECO:0007669"/>
    <property type="project" value="InterPro"/>
</dbReference>
<evidence type="ECO:0000313" key="5">
    <source>
        <dbReference type="EMBL" id="ETO12637.1"/>
    </source>
</evidence>